<proteinExistence type="predicted"/>
<comment type="caution">
    <text evidence="2">The sequence shown here is derived from an EMBL/GenBank/DDBJ whole genome shotgun (WGS) entry which is preliminary data.</text>
</comment>
<gene>
    <name evidence="2" type="ORF">ACFFRH_18825</name>
</gene>
<accession>A0ABV5TIQ4</accession>
<feature type="domain" description="DUF6879" evidence="1">
    <location>
        <begin position="3"/>
        <end position="58"/>
    </location>
</feature>
<sequence>MTCNDYWLLEGERVQFNHFTGDGDWAGVEWGEEPDVVKLCAAAFDAVWAVGTDHGDYTPT</sequence>
<protein>
    <submittedName>
        <fullName evidence="2">DUF6879 family protein</fullName>
    </submittedName>
</protein>
<reference evidence="2 3" key="1">
    <citation type="submission" date="2024-09" db="EMBL/GenBank/DDBJ databases">
        <authorList>
            <person name="Sun Q."/>
            <person name="Mori K."/>
        </authorList>
    </citation>
    <scope>NUCLEOTIDE SEQUENCE [LARGE SCALE GENOMIC DNA]</scope>
    <source>
        <strain evidence="2 3">JCM 3028</strain>
    </source>
</reference>
<name>A0ABV5TIQ4_9ACTN</name>
<evidence type="ECO:0000313" key="2">
    <source>
        <dbReference type="EMBL" id="MFB9677538.1"/>
    </source>
</evidence>
<evidence type="ECO:0000313" key="3">
    <source>
        <dbReference type="Proteomes" id="UP001589610"/>
    </source>
</evidence>
<organism evidence="2 3">
    <name type="scientific">Streptosporangium vulgare</name>
    <dbReference type="NCBI Taxonomy" id="46190"/>
    <lineage>
        <taxon>Bacteria</taxon>
        <taxon>Bacillati</taxon>
        <taxon>Actinomycetota</taxon>
        <taxon>Actinomycetes</taxon>
        <taxon>Streptosporangiales</taxon>
        <taxon>Streptosporangiaceae</taxon>
        <taxon>Streptosporangium</taxon>
    </lineage>
</organism>
<dbReference type="RefSeq" id="WP_344748836.1">
    <property type="nucleotide sequence ID" value="NZ_BAAAWW010000171.1"/>
</dbReference>
<keyword evidence="3" id="KW-1185">Reference proteome</keyword>
<dbReference type="Proteomes" id="UP001589610">
    <property type="component" value="Unassembled WGS sequence"/>
</dbReference>
<dbReference type="EMBL" id="JBHMBS010000008">
    <property type="protein sequence ID" value="MFB9677538.1"/>
    <property type="molecule type" value="Genomic_DNA"/>
</dbReference>
<dbReference type="Pfam" id="PF21806">
    <property type="entry name" value="DUF6879"/>
    <property type="match status" value="1"/>
</dbReference>
<evidence type="ECO:0000259" key="1">
    <source>
        <dbReference type="Pfam" id="PF21806"/>
    </source>
</evidence>
<dbReference type="InterPro" id="IPR049244">
    <property type="entry name" value="DUF6879"/>
</dbReference>